<accession>A0ABQ9XW44</accession>
<organism evidence="2 3">
    <name type="scientific">Blattamonas nauphoetae</name>
    <dbReference type="NCBI Taxonomy" id="2049346"/>
    <lineage>
        <taxon>Eukaryota</taxon>
        <taxon>Metamonada</taxon>
        <taxon>Preaxostyla</taxon>
        <taxon>Oxymonadida</taxon>
        <taxon>Blattamonas</taxon>
    </lineage>
</organism>
<dbReference type="EMBL" id="JARBJD010000064">
    <property type="protein sequence ID" value="KAK2955699.1"/>
    <property type="molecule type" value="Genomic_DNA"/>
</dbReference>
<keyword evidence="3" id="KW-1185">Reference proteome</keyword>
<comment type="caution">
    <text evidence="2">The sequence shown here is derived from an EMBL/GenBank/DDBJ whole genome shotgun (WGS) entry which is preliminary data.</text>
</comment>
<dbReference type="Proteomes" id="UP001281761">
    <property type="component" value="Unassembled WGS sequence"/>
</dbReference>
<sequence>MTPHNSSVAGEVPFVTCACLCQPSPSSDSETSDGMNGLAEHSSWRRPSLLYPRTSNRQVHPLLASSEPLPRHSSLSHPLCEDSPCPSTPFRLSARWSVFVVQLDTSFFCSNSIVSSSVGSC</sequence>
<feature type="region of interest" description="Disordered" evidence="1">
    <location>
        <begin position="49"/>
        <end position="84"/>
    </location>
</feature>
<evidence type="ECO:0000256" key="1">
    <source>
        <dbReference type="SAM" id="MobiDB-lite"/>
    </source>
</evidence>
<evidence type="ECO:0000313" key="2">
    <source>
        <dbReference type="EMBL" id="KAK2955699.1"/>
    </source>
</evidence>
<evidence type="ECO:0000313" key="3">
    <source>
        <dbReference type="Proteomes" id="UP001281761"/>
    </source>
</evidence>
<name>A0ABQ9XW44_9EUKA</name>
<protein>
    <submittedName>
        <fullName evidence="2">Uncharacterized protein</fullName>
    </submittedName>
</protein>
<reference evidence="2 3" key="1">
    <citation type="journal article" date="2022" name="bioRxiv">
        <title>Genomics of Preaxostyla Flagellates Illuminates Evolutionary Transitions and the Path Towards Mitochondrial Loss.</title>
        <authorList>
            <person name="Novak L.V.F."/>
            <person name="Treitli S.C."/>
            <person name="Pyrih J."/>
            <person name="Halakuc P."/>
            <person name="Pipaliya S.V."/>
            <person name="Vacek V."/>
            <person name="Brzon O."/>
            <person name="Soukal P."/>
            <person name="Eme L."/>
            <person name="Dacks J.B."/>
            <person name="Karnkowska A."/>
            <person name="Elias M."/>
            <person name="Hampl V."/>
        </authorList>
    </citation>
    <scope>NUCLEOTIDE SEQUENCE [LARGE SCALE GENOMIC DNA]</scope>
    <source>
        <strain evidence="2">NAU3</strain>
        <tissue evidence="2">Gut</tissue>
    </source>
</reference>
<proteinExistence type="predicted"/>
<gene>
    <name evidence="2" type="ORF">BLNAU_9389</name>
</gene>